<proteinExistence type="predicted"/>
<evidence type="ECO:0000313" key="2">
    <source>
        <dbReference type="Proteomes" id="UP000289340"/>
    </source>
</evidence>
<gene>
    <name evidence="1" type="ORF">D0Y65_050685</name>
</gene>
<name>A0A445FD15_GLYSO</name>
<keyword evidence="2" id="KW-1185">Reference proteome</keyword>
<evidence type="ECO:0000313" key="1">
    <source>
        <dbReference type="EMBL" id="RZB46732.1"/>
    </source>
</evidence>
<reference evidence="1 2" key="1">
    <citation type="submission" date="2018-09" db="EMBL/GenBank/DDBJ databases">
        <title>A high-quality reference genome of wild soybean provides a powerful tool to mine soybean genomes.</title>
        <authorList>
            <person name="Xie M."/>
            <person name="Chung C.Y.L."/>
            <person name="Li M.-W."/>
            <person name="Wong F.-L."/>
            <person name="Chan T.-F."/>
            <person name="Lam H.-M."/>
        </authorList>
    </citation>
    <scope>NUCLEOTIDE SEQUENCE [LARGE SCALE GENOMIC DNA]</scope>
    <source>
        <strain evidence="2">cv. W05</strain>
        <tissue evidence="1">Hypocotyl of etiolated seedlings</tissue>
    </source>
</reference>
<organism evidence="1 2">
    <name type="scientific">Glycine soja</name>
    <name type="common">Wild soybean</name>
    <dbReference type="NCBI Taxonomy" id="3848"/>
    <lineage>
        <taxon>Eukaryota</taxon>
        <taxon>Viridiplantae</taxon>
        <taxon>Streptophyta</taxon>
        <taxon>Embryophyta</taxon>
        <taxon>Tracheophyta</taxon>
        <taxon>Spermatophyta</taxon>
        <taxon>Magnoliopsida</taxon>
        <taxon>eudicotyledons</taxon>
        <taxon>Gunneridae</taxon>
        <taxon>Pentapetalae</taxon>
        <taxon>rosids</taxon>
        <taxon>fabids</taxon>
        <taxon>Fabales</taxon>
        <taxon>Fabaceae</taxon>
        <taxon>Papilionoideae</taxon>
        <taxon>50 kb inversion clade</taxon>
        <taxon>NPAAA clade</taxon>
        <taxon>indigoferoid/millettioid clade</taxon>
        <taxon>Phaseoleae</taxon>
        <taxon>Glycine</taxon>
        <taxon>Glycine subgen. Soja</taxon>
    </lineage>
</organism>
<accession>A0A445FD15</accession>
<protein>
    <submittedName>
        <fullName evidence="1">Uncharacterized protein</fullName>
    </submittedName>
</protein>
<dbReference type="EMBL" id="QZWG01000019">
    <property type="protein sequence ID" value="RZB46732.1"/>
    <property type="molecule type" value="Genomic_DNA"/>
</dbReference>
<sequence>MVENISSSRFPHGKTPKSKIFSPDLASSSPCRSLPELYFGGYWKETLIRSIFSEHDAQQFLGIPLRMFPDQDRVVLKYSEDGWGVHGKIRIPCDNEEYGKSSKHSPVLFLDFFWKDIWSVIVAPKRRYLVWRTRKGIVSVRKTLRRKIQVLDPISPAAERMKRQLNPASCIVKRSNKYGLQISWGNLWEISAHRLILGWYDA</sequence>
<dbReference type="AlphaFoldDB" id="A0A445FD15"/>
<dbReference type="Proteomes" id="UP000289340">
    <property type="component" value="Chromosome 19"/>
</dbReference>
<comment type="caution">
    <text evidence="1">The sequence shown here is derived from an EMBL/GenBank/DDBJ whole genome shotgun (WGS) entry which is preliminary data.</text>
</comment>